<accession>A0AAE0KPK9</accession>
<comment type="caution">
    <text evidence="4">The sequence shown here is derived from an EMBL/GenBank/DDBJ whole genome shotgun (WGS) entry which is preliminary data.</text>
</comment>
<reference evidence="4 5" key="1">
    <citation type="journal article" date="2015" name="Genome Biol. Evol.">
        <title>Comparative Genomics of a Bacterivorous Green Alga Reveals Evolutionary Causalities and Consequences of Phago-Mixotrophic Mode of Nutrition.</title>
        <authorList>
            <person name="Burns J.A."/>
            <person name="Paasch A."/>
            <person name="Narechania A."/>
            <person name="Kim E."/>
        </authorList>
    </citation>
    <scope>NUCLEOTIDE SEQUENCE [LARGE SCALE GENOMIC DNA]</scope>
    <source>
        <strain evidence="4 5">PLY_AMNH</strain>
    </source>
</reference>
<feature type="region of interest" description="Disordered" evidence="2">
    <location>
        <begin position="175"/>
        <end position="228"/>
    </location>
</feature>
<keyword evidence="1" id="KW-0175">Coiled coil</keyword>
<evidence type="ECO:0000259" key="3">
    <source>
        <dbReference type="PROSITE" id="PS50006"/>
    </source>
</evidence>
<dbReference type="InterPro" id="IPR000253">
    <property type="entry name" value="FHA_dom"/>
</dbReference>
<sequence length="660" mass="71685">MSSQGGATQGWQENLWGILVPQSCSAKKRFSQPIRLTHDVVQLGRLLPESADKSTFNVVISKRAEGTRSHCCIKRGAFPGTQEDSENKGCKNLIKDVSDNGTFVNRTRLPKGEFRVLESGAVISLATSDDNNDNDLPVFTFHACTEGCHYPVDMAKYAASFTSDELASGTLLGKRSPADEEAGASAPSRSPGSKPKPLKRVCGNIPVLITPEASNPNEGTTERDQRAGQQELERLQQELACIKQSHARELQDRDMLHRQKLDAVARAADEAMAVLREDAKASMESRQAAQRRLEGAQRQAELAEASRVDVEGALTQARLKQEELRTRLGVAQAALQASHAAAEKAAWEAAEVQEGLQRCLAHECARHTVTKELLASSDAELIAARRSREATQSELAELTRRLASVEAAKTADVEGHSHGQEGGLVSLKRATNLTRTMGMVDEDDASGRAIADARSAIQFVLQYPADQRRVEQAPAEGQHHATHAPIDEVTSAAATTVAVGDGGSGVMEDEVIATQRVSHEDDAYEEADEEDGDGLEEGGMEDEIIATQPVLQEYDLYEEAATAADEEDGDGLEQDGMEDEIIATQARACSCVHRTLMLEGPPFCPWRGPQICRLDPAAFDQRSALRSMHCKFRPEALCSKSEALGEGSRMSTFLWSNRCM</sequence>
<proteinExistence type="predicted"/>
<dbReference type="SUPFAM" id="SSF49879">
    <property type="entry name" value="SMAD/FHA domain"/>
    <property type="match status" value="1"/>
</dbReference>
<feature type="coiled-coil region" evidence="1">
    <location>
        <begin position="381"/>
        <end position="408"/>
    </location>
</feature>
<keyword evidence="5" id="KW-1185">Reference proteome</keyword>
<feature type="domain" description="FHA" evidence="3">
    <location>
        <begin position="41"/>
        <end position="109"/>
    </location>
</feature>
<protein>
    <recommendedName>
        <fullName evidence="3">FHA domain-containing protein</fullName>
    </recommendedName>
</protein>
<evidence type="ECO:0000313" key="4">
    <source>
        <dbReference type="EMBL" id="KAK3256023.1"/>
    </source>
</evidence>
<feature type="region of interest" description="Disordered" evidence="2">
    <location>
        <begin position="517"/>
        <end position="537"/>
    </location>
</feature>
<name>A0AAE0KPK9_9CHLO</name>
<dbReference type="PROSITE" id="PS50006">
    <property type="entry name" value="FHA_DOMAIN"/>
    <property type="match status" value="1"/>
</dbReference>
<gene>
    <name evidence="4" type="ORF">CYMTET_34823</name>
</gene>
<feature type="compositionally biased region" description="Acidic residues" evidence="2">
    <location>
        <begin position="522"/>
        <end position="537"/>
    </location>
</feature>
<evidence type="ECO:0000256" key="1">
    <source>
        <dbReference type="SAM" id="Coils"/>
    </source>
</evidence>
<dbReference type="Proteomes" id="UP001190700">
    <property type="component" value="Unassembled WGS sequence"/>
</dbReference>
<dbReference type="Pfam" id="PF00498">
    <property type="entry name" value="FHA"/>
    <property type="match status" value="1"/>
</dbReference>
<dbReference type="InterPro" id="IPR008984">
    <property type="entry name" value="SMAD_FHA_dom_sf"/>
</dbReference>
<evidence type="ECO:0000256" key="2">
    <source>
        <dbReference type="SAM" id="MobiDB-lite"/>
    </source>
</evidence>
<evidence type="ECO:0000313" key="5">
    <source>
        <dbReference type="Proteomes" id="UP001190700"/>
    </source>
</evidence>
<feature type="compositionally biased region" description="Low complexity" evidence="2">
    <location>
        <begin position="183"/>
        <end position="195"/>
    </location>
</feature>
<dbReference type="Gene3D" id="2.60.200.20">
    <property type="match status" value="1"/>
</dbReference>
<organism evidence="4 5">
    <name type="scientific">Cymbomonas tetramitiformis</name>
    <dbReference type="NCBI Taxonomy" id="36881"/>
    <lineage>
        <taxon>Eukaryota</taxon>
        <taxon>Viridiplantae</taxon>
        <taxon>Chlorophyta</taxon>
        <taxon>Pyramimonadophyceae</taxon>
        <taxon>Pyramimonadales</taxon>
        <taxon>Pyramimonadaceae</taxon>
        <taxon>Cymbomonas</taxon>
    </lineage>
</organism>
<dbReference type="EMBL" id="LGRX02022031">
    <property type="protein sequence ID" value="KAK3256023.1"/>
    <property type="molecule type" value="Genomic_DNA"/>
</dbReference>
<feature type="coiled-coil region" evidence="1">
    <location>
        <begin position="279"/>
        <end position="306"/>
    </location>
</feature>
<dbReference type="AlphaFoldDB" id="A0AAE0KPK9"/>